<feature type="transmembrane region" description="Helical" evidence="9">
    <location>
        <begin position="305"/>
        <end position="322"/>
    </location>
</feature>
<dbReference type="RefSeq" id="WP_103920637.1">
    <property type="nucleotide sequence ID" value="NZ_FMSV02000511.1"/>
</dbReference>
<comment type="subunit">
    <text evidence="8">Component of the lipopolysaccharide transport and assembly complex. The LptBFG transporter is composed of two ATP-binding proteins (LptB) and two transmembrane proteins (LptF and LptG).</text>
</comment>
<dbReference type="InterPro" id="IPR030923">
    <property type="entry name" value="LptG"/>
</dbReference>
<name>A0A1H6F9Y7_9GAMM</name>
<reference evidence="10 11" key="1">
    <citation type="submission" date="2016-10" db="EMBL/GenBank/DDBJ databases">
        <authorList>
            <person name="de Groot N.N."/>
        </authorList>
    </citation>
    <scope>NUCLEOTIDE SEQUENCE [LARGE SCALE GENOMIC DNA]</scope>
    <source>
        <strain evidence="10">MBHS1</strain>
    </source>
</reference>
<comment type="subcellular location">
    <subcellularLocation>
        <location evidence="2">Cell membrane</location>
        <topology evidence="2">Multi-pass membrane protein</topology>
    </subcellularLocation>
</comment>
<proteinExistence type="inferred from homology"/>
<feature type="transmembrane region" description="Helical" evidence="9">
    <location>
        <begin position="12"/>
        <end position="35"/>
    </location>
</feature>
<keyword evidence="7 9" id="KW-0472">Membrane</keyword>
<evidence type="ECO:0000313" key="10">
    <source>
        <dbReference type="EMBL" id="SEH06920.1"/>
    </source>
</evidence>
<dbReference type="EMBL" id="FMSV02000511">
    <property type="protein sequence ID" value="SEH06920.1"/>
    <property type="molecule type" value="Genomic_DNA"/>
</dbReference>
<feature type="transmembrane region" description="Helical" evidence="9">
    <location>
        <begin position="271"/>
        <end position="293"/>
    </location>
</feature>
<dbReference type="NCBIfam" id="TIGR04408">
    <property type="entry name" value="LptG_lptG"/>
    <property type="match status" value="1"/>
</dbReference>
<comment type="similarity">
    <text evidence="3">Belongs to the LptF/LptG family.</text>
</comment>
<evidence type="ECO:0000256" key="8">
    <source>
        <dbReference type="ARBA" id="ARBA00026081"/>
    </source>
</evidence>
<keyword evidence="6 9" id="KW-1133">Transmembrane helix</keyword>
<dbReference type="GO" id="GO:0015920">
    <property type="term" value="P:lipopolysaccharide transport"/>
    <property type="evidence" value="ECO:0007669"/>
    <property type="project" value="TreeGrafter"/>
</dbReference>
<dbReference type="PANTHER" id="PTHR33529:SF2">
    <property type="entry name" value="LIPOPOLYSACCHARIDE EXPORT SYSTEM PERMEASE PROTEIN LPTG"/>
    <property type="match status" value="1"/>
</dbReference>
<protein>
    <submittedName>
        <fullName evidence="10">Lipopolysaccharide export system permease protein LptG</fullName>
    </submittedName>
</protein>
<feature type="transmembrane region" description="Helical" evidence="9">
    <location>
        <begin position="105"/>
        <end position="127"/>
    </location>
</feature>
<evidence type="ECO:0000256" key="4">
    <source>
        <dbReference type="ARBA" id="ARBA00022475"/>
    </source>
</evidence>
<dbReference type="AlphaFoldDB" id="A0A1H6F9Y7"/>
<evidence type="ECO:0000256" key="3">
    <source>
        <dbReference type="ARBA" id="ARBA00007725"/>
    </source>
</evidence>
<keyword evidence="11" id="KW-1185">Reference proteome</keyword>
<accession>A0A1H6F9Y7</accession>
<evidence type="ECO:0000256" key="9">
    <source>
        <dbReference type="SAM" id="Phobius"/>
    </source>
</evidence>
<keyword evidence="5 9" id="KW-0812">Transmembrane</keyword>
<comment type="function">
    <text evidence="1">Part of the ABC transporter complex LptBFG involved in the translocation of lipopolysaccharide (LPS) from the inner membrane to the outer membrane.</text>
</comment>
<evidence type="ECO:0000256" key="1">
    <source>
        <dbReference type="ARBA" id="ARBA00002265"/>
    </source>
</evidence>
<evidence type="ECO:0000313" key="11">
    <source>
        <dbReference type="Proteomes" id="UP000236724"/>
    </source>
</evidence>
<dbReference type="GO" id="GO:0043190">
    <property type="term" value="C:ATP-binding cassette (ABC) transporter complex"/>
    <property type="evidence" value="ECO:0007669"/>
    <property type="project" value="InterPro"/>
</dbReference>
<evidence type="ECO:0000256" key="2">
    <source>
        <dbReference type="ARBA" id="ARBA00004651"/>
    </source>
</evidence>
<dbReference type="OrthoDB" id="9776227at2"/>
<sequence>MFLKRLDRYIAKTVLSTTLLVLLVLVGLFLFFTFIEELDEIGKGNYSTYHALNYVFMMTPRRTYEFFPIAALLGSLLGLGLLSNNSELTVMRASGVSIMRIGWSLIKVGLALMVLVILLGESVAPYAEQKAKNMRALAQSGQSALNTRHGLWARDGNNFIHIRRPDVGGQLEEVTFYAFDKEQRLQQLTTASSAFYYDKQWVLEDIAQTHINGNQITGERLTWQERSEFPTPNLINVLTMEPSHLSTPELYRYIDYLQQNNLHAAPYELSFWYRMIYPLTTIVSIFLALPFVFGSLRSVAVGQRILVGTLLGIVFYALNQVMGHSALLYGINPLFSALLPTLLFFMLALLLMRRIF</sequence>
<organism evidence="10 11">
    <name type="scientific">Candidatus Venteria ishoeyi</name>
    <dbReference type="NCBI Taxonomy" id="1899563"/>
    <lineage>
        <taxon>Bacteria</taxon>
        <taxon>Pseudomonadati</taxon>
        <taxon>Pseudomonadota</taxon>
        <taxon>Gammaproteobacteria</taxon>
        <taxon>Thiotrichales</taxon>
        <taxon>Thiotrichaceae</taxon>
        <taxon>Venteria</taxon>
    </lineage>
</organism>
<evidence type="ECO:0000256" key="5">
    <source>
        <dbReference type="ARBA" id="ARBA00022692"/>
    </source>
</evidence>
<evidence type="ECO:0000256" key="6">
    <source>
        <dbReference type="ARBA" id="ARBA00022989"/>
    </source>
</evidence>
<dbReference type="InterPro" id="IPR005495">
    <property type="entry name" value="LptG/LptF_permease"/>
</dbReference>
<dbReference type="PANTHER" id="PTHR33529">
    <property type="entry name" value="SLR0882 PROTEIN-RELATED"/>
    <property type="match status" value="1"/>
</dbReference>
<feature type="transmembrane region" description="Helical" evidence="9">
    <location>
        <begin position="334"/>
        <end position="352"/>
    </location>
</feature>
<gene>
    <name evidence="10" type="primary">lptG</name>
    <name evidence="10" type="ORF">MBHS_02786</name>
</gene>
<dbReference type="GO" id="GO:0055085">
    <property type="term" value="P:transmembrane transport"/>
    <property type="evidence" value="ECO:0007669"/>
    <property type="project" value="InterPro"/>
</dbReference>
<keyword evidence="4" id="KW-1003">Cell membrane</keyword>
<evidence type="ECO:0000256" key="7">
    <source>
        <dbReference type="ARBA" id="ARBA00023136"/>
    </source>
</evidence>
<dbReference type="Proteomes" id="UP000236724">
    <property type="component" value="Unassembled WGS sequence"/>
</dbReference>
<dbReference type="Pfam" id="PF03739">
    <property type="entry name" value="LptF_LptG"/>
    <property type="match status" value="1"/>
</dbReference>
<feature type="transmembrane region" description="Helical" evidence="9">
    <location>
        <begin position="66"/>
        <end position="84"/>
    </location>
</feature>